<dbReference type="AlphaFoldDB" id="A0A177WB03"/>
<reference evidence="3 4" key="2">
    <citation type="submission" date="2016-05" db="EMBL/GenBank/DDBJ databases">
        <title>Lineage-specific infection strategies underlie the spectrum of fungal disease in amphibians.</title>
        <authorList>
            <person name="Cuomo C.A."/>
            <person name="Farrer R.A."/>
            <person name="James T."/>
            <person name="Longcore J."/>
            <person name="Birren B."/>
        </authorList>
    </citation>
    <scope>NUCLEOTIDE SEQUENCE [LARGE SCALE GENOMIC DNA]</scope>
    <source>
        <strain evidence="3 4">JEL423</strain>
    </source>
</reference>
<name>A0A177WB03_BATDL</name>
<dbReference type="SUPFAM" id="SSF48097">
    <property type="entry name" value="Regulator of G-protein signaling, RGS"/>
    <property type="match status" value="1"/>
</dbReference>
<dbReference type="EMBL" id="DS022300">
    <property type="protein sequence ID" value="OAJ37213.1"/>
    <property type="molecule type" value="Genomic_DNA"/>
</dbReference>
<proteinExistence type="predicted"/>
<evidence type="ECO:0000259" key="2">
    <source>
        <dbReference type="PROSITE" id="PS50132"/>
    </source>
</evidence>
<sequence length="1050" mass="118534">MAEQSVAEVKHCHFISNASDLEESLNNPILTSSNDLSLSNSLSASISQRLVQYRQHRKSKRSMSLLKCKQRTTEHINQFIRIQVHFSNGKMIPLVVDRTQTIEYIARQVEAEYAVRYLMDEKHHLLFDTDLLGCIADSKGQARLIQITQLYDSGNLGLKFTAKVGDVLAFNDSVTAVTSEEARCLEWLLAYKDEESDEDANKAVQLTHEEEAIFNKSGIVADSVFALIDIKYTQTKPETTTEMSPGSLTRSNTIRSSTMDDRLHSVLHNIVSMQFFNEFCLQEYSIENSLFWIEAEIYKTIQDPAIRRTFAQYLYLTYISPEIAPLNLNISADVRKDIPWPPPECPEITMFDEVQDHAYTMIKGHAYARYEKAPMFEKFLEFKLSDRYTYIQSRVLWSYDTMFSDDQKFDQIAEIVNILSDPTSDKAQMALDTFGNGKFPSISSMFFRQSVLGGIIGRYFPLVSSIIRGYFNTTNRNAWADRQKRKQKEKKLTKFFGQRPTDEHMLQQTVQTDSFGHHSCTTDAMHNSHRHVKSRKLSMGSTTNGTASDDGISKITCTIDPENHQVDLTKRKKAEKLTEFFGESRLPKRHMKRQIQINTLAGEEGDESGNDSDDEENDNTNYPVSEEHQPPLSNQNELTRAEKRALNRRARKLRTMLGEVLDAQTVSEQVTTPLVASKGKTIDLLDFVGSTPSDTVQPVDNFEVHLNLDALDLNSCLIDFELYKFEENSSVLDMDVTSSTETVDSARMVNKLRYDKLSQVLGHRINETDVIEAQSSAPRSPPQARPLTLAEKKQFKKTSDKLERLLGATVPAQAILSYPSVADDTQYIAKTTVDDHQVSNSHSVSECSDVHSEPGIRSSQQNSALPCVKPFDDTFPSRSGSLYRAVSSDARLFHINPTETSPETADPATSIISGTSADFLEDDQSKRSKLIRLNKLRKMLGTDVKVDKVMEKQFLDLLDTSLGSTLDATDIEKVTPEESRRFKSLLQYRIGDGGQGQDGNFLSMPRSRRLSFSSSALANMNSTNVSLPEFHSGDNISSKSKSQRTSSLRR</sequence>
<dbReference type="Gene3D" id="1.10.167.10">
    <property type="entry name" value="Regulator of G-protein Signalling 4, domain 2"/>
    <property type="match status" value="1"/>
</dbReference>
<dbReference type="PANTHER" id="PTHR10845">
    <property type="entry name" value="REGULATOR OF G PROTEIN SIGNALING"/>
    <property type="match status" value="1"/>
</dbReference>
<dbReference type="PANTHER" id="PTHR10845:SF192">
    <property type="entry name" value="DOUBLE HIT, ISOFORM B"/>
    <property type="match status" value="1"/>
</dbReference>
<evidence type="ECO:0000313" key="3">
    <source>
        <dbReference type="EMBL" id="OAJ37213.1"/>
    </source>
</evidence>
<dbReference type="InterPro" id="IPR044926">
    <property type="entry name" value="RGS_subdomain_2"/>
</dbReference>
<dbReference type="InterPro" id="IPR036305">
    <property type="entry name" value="RGS_sf"/>
</dbReference>
<evidence type="ECO:0000313" key="4">
    <source>
        <dbReference type="Proteomes" id="UP000077115"/>
    </source>
</evidence>
<feature type="compositionally biased region" description="Basic residues" evidence="1">
    <location>
        <begin position="527"/>
        <end position="536"/>
    </location>
</feature>
<organism evidence="3 4">
    <name type="scientific">Batrachochytrium dendrobatidis (strain JEL423)</name>
    <dbReference type="NCBI Taxonomy" id="403673"/>
    <lineage>
        <taxon>Eukaryota</taxon>
        <taxon>Fungi</taxon>
        <taxon>Fungi incertae sedis</taxon>
        <taxon>Chytridiomycota</taxon>
        <taxon>Chytridiomycota incertae sedis</taxon>
        <taxon>Chytridiomycetes</taxon>
        <taxon>Rhizophydiales</taxon>
        <taxon>Rhizophydiales incertae sedis</taxon>
        <taxon>Batrachochytrium</taxon>
    </lineage>
</organism>
<dbReference type="OrthoDB" id="196547at2759"/>
<dbReference type="Proteomes" id="UP000077115">
    <property type="component" value="Unassembled WGS sequence"/>
</dbReference>
<evidence type="ECO:0000256" key="1">
    <source>
        <dbReference type="SAM" id="MobiDB-lite"/>
    </source>
</evidence>
<feature type="domain" description="RGS" evidence="2">
    <location>
        <begin position="262"/>
        <end position="380"/>
    </location>
</feature>
<dbReference type="eggNOG" id="ENOG502S8VF">
    <property type="taxonomic scope" value="Eukaryota"/>
</dbReference>
<feature type="region of interest" description="Disordered" evidence="1">
    <location>
        <begin position="599"/>
        <end position="638"/>
    </location>
</feature>
<feature type="region of interest" description="Disordered" evidence="1">
    <location>
        <begin position="526"/>
        <end position="552"/>
    </location>
</feature>
<feature type="region of interest" description="Disordered" evidence="1">
    <location>
        <begin position="1027"/>
        <end position="1050"/>
    </location>
</feature>
<feature type="compositionally biased region" description="Acidic residues" evidence="1">
    <location>
        <begin position="603"/>
        <end position="618"/>
    </location>
</feature>
<gene>
    <name evidence="3" type="ORF">BDEG_21265</name>
</gene>
<protein>
    <recommendedName>
        <fullName evidence="2">RGS domain-containing protein</fullName>
    </recommendedName>
</protein>
<dbReference type="InterPro" id="IPR016137">
    <property type="entry name" value="RGS"/>
</dbReference>
<dbReference type="PROSITE" id="PS50132">
    <property type="entry name" value="RGS"/>
    <property type="match status" value="1"/>
</dbReference>
<dbReference type="Pfam" id="PF00615">
    <property type="entry name" value="RGS"/>
    <property type="match status" value="1"/>
</dbReference>
<dbReference type="SMART" id="SM00315">
    <property type="entry name" value="RGS"/>
    <property type="match status" value="1"/>
</dbReference>
<reference evidence="3 4" key="1">
    <citation type="submission" date="2006-10" db="EMBL/GenBank/DDBJ databases">
        <title>The Genome Sequence of Batrachochytrium dendrobatidis JEL423.</title>
        <authorList>
            <consortium name="The Broad Institute Genome Sequencing Platform"/>
            <person name="Birren B."/>
            <person name="Lander E."/>
            <person name="Galagan J."/>
            <person name="Cuomo C."/>
            <person name="Devon K."/>
            <person name="Jaffe D."/>
            <person name="Butler J."/>
            <person name="Alvarez P."/>
            <person name="Gnerre S."/>
            <person name="Grabherr M."/>
            <person name="Kleber M."/>
            <person name="Mauceli E."/>
            <person name="Brockman W."/>
            <person name="Young S."/>
            <person name="LaButti K."/>
            <person name="Sykes S."/>
            <person name="DeCaprio D."/>
            <person name="Crawford M."/>
            <person name="Koehrsen M."/>
            <person name="Engels R."/>
            <person name="Montgomery P."/>
            <person name="Pearson M."/>
            <person name="Howarth C."/>
            <person name="Larson L."/>
            <person name="White J."/>
            <person name="O'Leary S."/>
            <person name="Kodira C."/>
            <person name="Zeng Q."/>
            <person name="Yandava C."/>
            <person name="Alvarado L."/>
            <person name="Longcore J."/>
            <person name="James T."/>
        </authorList>
    </citation>
    <scope>NUCLEOTIDE SEQUENCE [LARGE SCALE GENOMIC DNA]</scope>
    <source>
        <strain evidence="3 4">JEL423</strain>
    </source>
</reference>
<feature type="compositionally biased region" description="Low complexity" evidence="1">
    <location>
        <begin position="1037"/>
        <end position="1050"/>
    </location>
</feature>
<accession>A0A177WB03</accession>
<dbReference type="STRING" id="403673.A0A177WB03"/>
<dbReference type="VEuPathDB" id="FungiDB:BDEG_21265"/>
<dbReference type="CDD" id="cd07440">
    <property type="entry name" value="RGS"/>
    <property type="match status" value="1"/>
</dbReference>